<accession>A0AAV8ZTH2</accession>
<organism evidence="9 10">
    <name type="scientific">Rhamnusium bicolor</name>
    <dbReference type="NCBI Taxonomy" id="1586634"/>
    <lineage>
        <taxon>Eukaryota</taxon>
        <taxon>Metazoa</taxon>
        <taxon>Ecdysozoa</taxon>
        <taxon>Arthropoda</taxon>
        <taxon>Hexapoda</taxon>
        <taxon>Insecta</taxon>
        <taxon>Pterygota</taxon>
        <taxon>Neoptera</taxon>
        <taxon>Endopterygota</taxon>
        <taxon>Coleoptera</taxon>
        <taxon>Polyphaga</taxon>
        <taxon>Cucujiformia</taxon>
        <taxon>Chrysomeloidea</taxon>
        <taxon>Cerambycidae</taxon>
        <taxon>Lepturinae</taxon>
        <taxon>Rhagiini</taxon>
        <taxon>Rhamnusium</taxon>
    </lineage>
</organism>
<gene>
    <name evidence="9" type="ORF">NQ314_002052</name>
</gene>
<sequence length="124" mass="13679">MVMVYIVFQNDGSFGLMLVFDSLMWIIVALLQTLLIAAACDGLAREANKIGKICYILLNDVPTIPITDHDTILRQELLSIAEQATVRQPLISAAGFFEVDYGMMGFIVASVTSYIIVTIQFISD</sequence>
<evidence type="ECO:0000256" key="3">
    <source>
        <dbReference type="ARBA" id="ARBA00022692"/>
    </source>
</evidence>
<dbReference type="GO" id="GO:0043025">
    <property type="term" value="C:neuronal cell body"/>
    <property type="evidence" value="ECO:0007669"/>
    <property type="project" value="TreeGrafter"/>
</dbReference>
<comment type="subcellular location">
    <subcellularLocation>
        <location evidence="1">Cell membrane</location>
        <topology evidence="1">Multi-pass membrane protein</topology>
    </subcellularLocation>
</comment>
<dbReference type="AlphaFoldDB" id="A0AAV8ZTH2"/>
<proteinExistence type="predicted"/>
<feature type="transmembrane region" description="Helical" evidence="8">
    <location>
        <begin position="23"/>
        <end position="44"/>
    </location>
</feature>
<evidence type="ECO:0000313" key="10">
    <source>
        <dbReference type="Proteomes" id="UP001162156"/>
    </source>
</evidence>
<evidence type="ECO:0008006" key="11">
    <source>
        <dbReference type="Google" id="ProtNLM"/>
    </source>
</evidence>
<dbReference type="GO" id="GO:0007165">
    <property type="term" value="P:signal transduction"/>
    <property type="evidence" value="ECO:0007669"/>
    <property type="project" value="UniProtKB-KW"/>
</dbReference>
<dbReference type="GO" id="GO:0050909">
    <property type="term" value="P:sensory perception of taste"/>
    <property type="evidence" value="ECO:0007669"/>
    <property type="project" value="InterPro"/>
</dbReference>
<keyword evidence="5 8" id="KW-0472">Membrane</keyword>
<reference evidence="9" key="1">
    <citation type="journal article" date="2023" name="Insect Mol. Biol.">
        <title>Genome sequencing provides insights into the evolution of gene families encoding plant cell wall-degrading enzymes in longhorned beetles.</title>
        <authorList>
            <person name="Shin N.R."/>
            <person name="Okamura Y."/>
            <person name="Kirsch R."/>
            <person name="Pauchet Y."/>
        </authorList>
    </citation>
    <scope>NUCLEOTIDE SEQUENCE</scope>
    <source>
        <strain evidence="9">RBIC_L_NR</strain>
    </source>
</reference>
<evidence type="ECO:0000256" key="2">
    <source>
        <dbReference type="ARBA" id="ARBA00022475"/>
    </source>
</evidence>
<dbReference type="PANTHER" id="PTHR21143">
    <property type="entry name" value="INVERTEBRATE GUSTATORY RECEPTOR"/>
    <property type="match status" value="1"/>
</dbReference>
<dbReference type="Pfam" id="PF08395">
    <property type="entry name" value="7tm_7"/>
    <property type="match status" value="1"/>
</dbReference>
<keyword evidence="4 8" id="KW-1133">Transmembrane helix</keyword>
<feature type="transmembrane region" description="Helical" evidence="8">
    <location>
        <begin position="101"/>
        <end position="122"/>
    </location>
</feature>
<evidence type="ECO:0000256" key="6">
    <source>
        <dbReference type="ARBA" id="ARBA00023170"/>
    </source>
</evidence>
<dbReference type="GO" id="GO:0005886">
    <property type="term" value="C:plasma membrane"/>
    <property type="evidence" value="ECO:0007669"/>
    <property type="project" value="UniProtKB-SubCell"/>
</dbReference>
<dbReference type="InterPro" id="IPR013604">
    <property type="entry name" value="7TM_chemorcpt"/>
</dbReference>
<dbReference type="PANTHER" id="PTHR21143:SF104">
    <property type="entry name" value="GUSTATORY RECEPTOR 8A-RELATED"/>
    <property type="match status" value="1"/>
</dbReference>
<evidence type="ECO:0000256" key="7">
    <source>
        <dbReference type="ARBA" id="ARBA00023224"/>
    </source>
</evidence>
<dbReference type="GO" id="GO:0030425">
    <property type="term" value="C:dendrite"/>
    <property type="evidence" value="ECO:0007669"/>
    <property type="project" value="TreeGrafter"/>
</dbReference>
<keyword evidence="10" id="KW-1185">Reference proteome</keyword>
<evidence type="ECO:0000313" key="9">
    <source>
        <dbReference type="EMBL" id="KAJ8968890.1"/>
    </source>
</evidence>
<dbReference type="GO" id="GO:0008049">
    <property type="term" value="P:male courtship behavior"/>
    <property type="evidence" value="ECO:0007669"/>
    <property type="project" value="TreeGrafter"/>
</dbReference>
<evidence type="ECO:0000256" key="1">
    <source>
        <dbReference type="ARBA" id="ARBA00004651"/>
    </source>
</evidence>
<name>A0AAV8ZTH2_9CUCU</name>
<comment type="caution">
    <text evidence="9">The sequence shown here is derived from an EMBL/GenBank/DDBJ whole genome shotgun (WGS) entry which is preliminary data.</text>
</comment>
<evidence type="ECO:0000256" key="8">
    <source>
        <dbReference type="SAM" id="Phobius"/>
    </source>
</evidence>
<dbReference type="Proteomes" id="UP001162156">
    <property type="component" value="Unassembled WGS sequence"/>
</dbReference>
<evidence type="ECO:0000256" key="4">
    <source>
        <dbReference type="ARBA" id="ARBA00022989"/>
    </source>
</evidence>
<dbReference type="EMBL" id="JANEYF010000627">
    <property type="protein sequence ID" value="KAJ8968890.1"/>
    <property type="molecule type" value="Genomic_DNA"/>
</dbReference>
<keyword evidence="2" id="KW-1003">Cell membrane</keyword>
<keyword evidence="3 8" id="KW-0812">Transmembrane</keyword>
<dbReference type="GO" id="GO:0007635">
    <property type="term" value="P:chemosensory behavior"/>
    <property type="evidence" value="ECO:0007669"/>
    <property type="project" value="TreeGrafter"/>
</dbReference>
<dbReference type="GO" id="GO:0030424">
    <property type="term" value="C:axon"/>
    <property type="evidence" value="ECO:0007669"/>
    <property type="project" value="TreeGrafter"/>
</dbReference>
<keyword evidence="6" id="KW-0675">Receptor</keyword>
<protein>
    <recommendedName>
        <fullName evidence="11">Gustatory receptor</fullName>
    </recommendedName>
</protein>
<evidence type="ECO:0000256" key="5">
    <source>
        <dbReference type="ARBA" id="ARBA00023136"/>
    </source>
</evidence>
<keyword evidence="7" id="KW-0807">Transducer</keyword>